<dbReference type="GO" id="GO:0030170">
    <property type="term" value="F:pyridoxal phosphate binding"/>
    <property type="evidence" value="ECO:0007669"/>
    <property type="project" value="InterPro"/>
</dbReference>
<feature type="domain" description="HTH gntR-type" evidence="6">
    <location>
        <begin position="18"/>
        <end position="86"/>
    </location>
</feature>
<gene>
    <name evidence="7" type="ORF">ZBT109_0703</name>
</gene>
<evidence type="ECO:0000256" key="1">
    <source>
        <dbReference type="ARBA" id="ARBA00005384"/>
    </source>
</evidence>
<dbReference type="InterPro" id="IPR015424">
    <property type="entry name" value="PyrdxlP-dep_Trfase"/>
</dbReference>
<dbReference type="Gene3D" id="3.40.640.10">
    <property type="entry name" value="Type I PLP-dependent aspartate aminotransferase-like (Major domain)"/>
    <property type="match status" value="1"/>
</dbReference>
<dbReference type="InterPro" id="IPR036390">
    <property type="entry name" value="WH_DNA-bd_sf"/>
</dbReference>
<dbReference type="Pfam" id="PF00392">
    <property type="entry name" value="GntR"/>
    <property type="match status" value="1"/>
</dbReference>
<evidence type="ECO:0000256" key="2">
    <source>
        <dbReference type="ARBA" id="ARBA00022898"/>
    </source>
</evidence>
<keyword evidence="2" id="KW-0663">Pyridoxal phosphate</keyword>
<accession>A0A348HCX7</accession>
<dbReference type="SUPFAM" id="SSF46785">
    <property type="entry name" value="Winged helix' DNA-binding domain"/>
    <property type="match status" value="1"/>
</dbReference>
<dbReference type="InterPro" id="IPR051446">
    <property type="entry name" value="HTH_trans_reg/aminotransferase"/>
</dbReference>
<dbReference type="SUPFAM" id="SSF53383">
    <property type="entry name" value="PLP-dependent transferases"/>
    <property type="match status" value="1"/>
</dbReference>
<comment type="similarity">
    <text evidence="1">In the C-terminal section; belongs to the class-I pyridoxal-phosphate-dependent aminotransferase family.</text>
</comment>
<evidence type="ECO:0000256" key="5">
    <source>
        <dbReference type="ARBA" id="ARBA00023163"/>
    </source>
</evidence>
<proteinExistence type="inferred from homology"/>
<dbReference type="Proteomes" id="UP000267342">
    <property type="component" value="Chromosome"/>
</dbReference>
<dbReference type="InterPro" id="IPR015421">
    <property type="entry name" value="PyrdxlP-dep_Trfase_major"/>
</dbReference>
<evidence type="ECO:0000256" key="3">
    <source>
        <dbReference type="ARBA" id="ARBA00023015"/>
    </source>
</evidence>
<evidence type="ECO:0000313" key="8">
    <source>
        <dbReference type="Proteomes" id="UP000267342"/>
    </source>
</evidence>
<dbReference type="PROSITE" id="PS50949">
    <property type="entry name" value="HTH_GNTR"/>
    <property type="match status" value="1"/>
</dbReference>
<keyword evidence="8" id="KW-1185">Reference proteome</keyword>
<dbReference type="GO" id="GO:0003677">
    <property type="term" value="F:DNA binding"/>
    <property type="evidence" value="ECO:0007669"/>
    <property type="project" value="UniProtKB-KW"/>
</dbReference>
<evidence type="ECO:0000313" key="7">
    <source>
        <dbReference type="EMBL" id="BBG29479.1"/>
    </source>
</evidence>
<dbReference type="Pfam" id="PF00155">
    <property type="entry name" value="Aminotran_1_2"/>
    <property type="match status" value="1"/>
</dbReference>
<dbReference type="InterPro" id="IPR004839">
    <property type="entry name" value="Aminotransferase_I/II_large"/>
</dbReference>
<name>A0A348HCX7_9GAMM</name>
<dbReference type="GO" id="GO:0003700">
    <property type="term" value="F:DNA-binding transcription factor activity"/>
    <property type="evidence" value="ECO:0007669"/>
    <property type="project" value="InterPro"/>
</dbReference>
<dbReference type="InterPro" id="IPR036388">
    <property type="entry name" value="WH-like_DNA-bd_sf"/>
</dbReference>
<sequence>MAAQQAIWIPDIRPFSHLPTYLGLVEAIAAAIRCGELKAGDRLPPQRRLAWAMDLNPSTTLQAYREASRRHLISGEVGRGTYVLADSQEASLFRLRTATVAATELIDLTTNVPILPLEGHDMRDTLHHLADDADAHSGWANYLTDADALQGELLCAQWMREVRQMEVPPDQFMLCPGAQKGLLAVLMSFCHGGDPVLVEALTAPGIRSGCRQLRLPLHDIRMDSEGILPEELDRMARSTGARVALLTPILQNPTGTTMTVQRQHAIAEVVAHHDLQVIEDDVYGGLSDVPPLTRLLGHRGILVSSLSKTVAPGLRFGFIHAQPERLAQIDPDTQLTRWGMSPLMLGVARHWIEHGIAQRHLRHQRQATAQRWQLAQRLLGHAMLMGTQPSPHIWVHNVGHLPQLAQACEARGVKVTPENVFAIHPHTEQAVRISLSAAPDMETLEKALRLIAPLFAPPTAS</sequence>
<dbReference type="STRING" id="1123510.GCA_000620025_02021"/>
<dbReference type="RefSeq" id="WP_027705125.1">
    <property type="nucleotide sequence ID" value="NZ_AP018933.1"/>
</dbReference>
<dbReference type="CDD" id="cd00609">
    <property type="entry name" value="AAT_like"/>
    <property type="match status" value="1"/>
</dbReference>
<dbReference type="InterPro" id="IPR000524">
    <property type="entry name" value="Tscrpt_reg_HTH_GntR"/>
</dbReference>
<dbReference type="PANTHER" id="PTHR46577:SF1">
    <property type="entry name" value="HTH-TYPE TRANSCRIPTIONAL REGULATORY PROTEIN GABR"/>
    <property type="match status" value="1"/>
</dbReference>
<dbReference type="SMART" id="SM00345">
    <property type="entry name" value="HTH_GNTR"/>
    <property type="match status" value="1"/>
</dbReference>
<dbReference type="KEGG" id="zpl:ZBT109_0703"/>
<evidence type="ECO:0000259" key="6">
    <source>
        <dbReference type="PROSITE" id="PS50949"/>
    </source>
</evidence>
<dbReference type="PANTHER" id="PTHR46577">
    <property type="entry name" value="HTH-TYPE TRANSCRIPTIONAL REGULATORY PROTEIN GABR"/>
    <property type="match status" value="1"/>
</dbReference>
<evidence type="ECO:0000256" key="4">
    <source>
        <dbReference type="ARBA" id="ARBA00023125"/>
    </source>
</evidence>
<reference evidence="7 8" key="1">
    <citation type="submission" date="2018-09" db="EMBL/GenBank/DDBJ databases">
        <title>Zymobacter palmae IAM14233 (=T109) whole genome analysis.</title>
        <authorList>
            <person name="Yanase H."/>
        </authorList>
    </citation>
    <scope>NUCLEOTIDE SEQUENCE [LARGE SCALE GENOMIC DNA]</scope>
    <source>
        <strain evidence="7 8">IAM14233</strain>
    </source>
</reference>
<keyword evidence="5" id="KW-0804">Transcription</keyword>
<organism evidence="7 8">
    <name type="scientific">Zymobacter palmae</name>
    <dbReference type="NCBI Taxonomy" id="33074"/>
    <lineage>
        <taxon>Bacteria</taxon>
        <taxon>Pseudomonadati</taxon>
        <taxon>Pseudomonadota</taxon>
        <taxon>Gammaproteobacteria</taxon>
        <taxon>Oceanospirillales</taxon>
        <taxon>Halomonadaceae</taxon>
        <taxon>Zymobacter group</taxon>
        <taxon>Zymobacter</taxon>
    </lineage>
</organism>
<dbReference type="AlphaFoldDB" id="A0A348HCX7"/>
<protein>
    <submittedName>
        <fullName evidence="7">Transcriptional regulator, GntR family</fullName>
    </submittedName>
</protein>
<keyword evidence="3" id="KW-0805">Transcription regulation</keyword>
<dbReference type="EMBL" id="AP018933">
    <property type="protein sequence ID" value="BBG29479.1"/>
    <property type="molecule type" value="Genomic_DNA"/>
</dbReference>
<dbReference type="CDD" id="cd07377">
    <property type="entry name" value="WHTH_GntR"/>
    <property type="match status" value="1"/>
</dbReference>
<dbReference type="Gene3D" id="1.10.10.10">
    <property type="entry name" value="Winged helix-like DNA-binding domain superfamily/Winged helix DNA-binding domain"/>
    <property type="match status" value="1"/>
</dbReference>
<keyword evidence="4" id="KW-0238">DNA-binding</keyword>